<dbReference type="AlphaFoldDB" id="A0AAE2BQQ4"/>
<name>A0AAE2BQQ4_9LAMI</name>
<reference evidence="2" key="1">
    <citation type="submission" date="2020-06" db="EMBL/GenBank/DDBJ databases">
        <authorList>
            <person name="Li T."/>
            <person name="Hu X."/>
            <person name="Zhang T."/>
            <person name="Song X."/>
            <person name="Zhang H."/>
            <person name="Dai N."/>
            <person name="Sheng W."/>
            <person name="Hou X."/>
            <person name="Wei L."/>
        </authorList>
    </citation>
    <scope>NUCLEOTIDE SEQUENCE</scope>
    <source>
        <strain evidence="2">K16</strain>
        <tissue evidence="2">Leaf</tissue>
    </source>
</reference>
<dbReference type="SUPFAM" id="SSF56219">
    <property type="entry name" value="DNase I-like"/>
    <property type="match status" value="1"/>
</dbReference>
<dbReference type="EMBL" id="JACGWL010000010">
    <property type="protein sequence ID" value="KAK4394098.1"/>
    <property type="molecule type" value="Genomic_DNA"/>
</dbReference>
<sequence>MAKHIGNRIGRFLDIELPENGLVWSSALKLKVSLDVSKPLKRALRLFSAQGNEKLVTLTYDRLPNFCYLCGCLGHIAKFCLKHYEDDFIDPGESLPCGPWLRENHQPKFNNVIPGNQRQAQTLRQKPHFSWSEYSSDSGRKDAQIKGPRIFRDFTGSKLGSDSPIEGKNSVANNVDPIHSISRYIHGIRDITFFLRLRGTEGDFNAILSDIEKERSSPTPHQPLRDFRLALGDSGLFNVAFSGHPFTWCNNREHPNTVWKRLDPACTNSIWNTTWPEIRVSQLRRIYSDHTPIVINREKERSVWSK</sequence>
<organism evidence="2 3">
    <name type="scientific">Sesamum angolense</name>
    <dbReference type="NCBI Taxonomy" id="2727404"/>
    <lineage>
        <taxon>Eukaryota</taxon>
        <taxon>Viridiplantae</taxon>
        <taxon>Streptophyta</taxon>
        <taxon>Embryophyta</taxon>
        <taxon>Tracheophyta</taxon>
        <taxon>Spermatophyta</taxon>
        <taxon>Magnoliopsida</taxon>
        <taxon>eudicotyledons</taxon>
        <taxon>Gunneridae</taxon>
        <taxon>Pentapetalae</taxon>
        <taxon>asterids</taxon>
        <taxon>lamiids</taxon>
        <taxon>Lamiales</taxon>
        <taxon>Pedaliaceae</taxon>
        <taxon>Sesamum</taxon>
    </lineage>
</organism>
<dbReference type="Pfam" id="PF14392">
    <property type="entry name" value="zf-CCHC_4"/>
    <property type="match status" value="1"/>
</dbReference>
<gene>
    <name evidence="2" type="ORF">Sango_1880600</name>
</gene>
<evidence type="ECO:0000313" key="3">
    <source>
        <dbReference type="Proteomes" id="UP001289374"/>
    </source>
</evidence>
<dbReference type="Proteomes" id="UP001289374">
    <property type="component" value="Unassembled WGS sequence"/>
</dbReference>
<evidence type="ECO:0000313" key="2">
    <source>
        <dbReference type="EMBL" id="KAK4394098.1"/>
    </source>
</evidence>
<dbReference type="PANTHER" id="PTHR33710:SF86">
    <property type="entry name" value="VIRAL MOVEMENT PROTEIN"/>
    <property type="match status" value="1"/>
</dbReference>
<keyword evidence="3" id="KW-1185">Reference proteome</keyword>
<dbReference type="Gene3D" id="3.60.10.10">
    <property type="entry name" value="Endonuclease/exonuclease/phosphatase"/>
    <property type="match status" value="1"/>
</dbReference>
<accession>A0AAE2BQQ4</accession>
<dbReference type="InterPro" id="IPR036691">
    <property type="entry name" value="Endo/exonu/phosph_ase_sf"/>
</dbReference>
<comment type="caution">
    <text evidence="2">The sequence shown here is derived from an EMBL/GenBank/DDBJ whole genome shotgun (WGS) entry which is preliminary data.</text>
</comment>
<protein>
    <recommendedName>
        <fullName evidence="1">Zinc knuckle CX2CX4HX4C domain-containing protein</fullName>
    </recommendedName>
</protein>
<feature type="domain" description="Zinc knuckle CX2CX4HX4C" evidence="1">
    <location>
        <begin position="34"/>
        <end position="82"/>
    </location>
</feature>
<dbReference type="InterPro" id="IPR025836">
    <property type="entry name" value="Zn_knuckle_CX2CX4HX4C"/>
</dbReference>
<dbReference type="PANTHER" id="PTHR33710">
    <property type="entry name" value="BNAC02G09200D PROTEIN"/>
    <property type="match status" value="1"/>
</dbReference>
<proteinExistence type="predicted"/>
<evidence type="ECO:0000259" key="1">
    <source>
        <dbReference type="Pfam" id="PF14392"/>
    </source>
</evidence>
<reference evidence="2" key="2">
    <citation type="journal article" date="2024" name="Plant">
        <title>Genomic evolution and insights into agronomic trait innovations of Sesamum species.</title>
        <authorList>
            <person name="Miao H."/>
            <person name="Wang L."/>
            <person name="Qu L."/>
            <person name="Liu H."/>
            <person name="Sun Y."/>
            <person name="Le M."/>
            <person name="Wang Q."/>
            <person name="Wei S."/>
            <person name="Zheng Y."/>
            <person name="Lin W."/>
            <person name="Duan Y."/>
            <person name="Cao H."/>
            <person name="Xiong S."/>
            <person name="Wang X."/>
            <person name="Wei L."/>
            <person name="Li C."/>
            <person name="Ma Q."/>
            <person name="Ju M."/>
            <person name="Zhao R."/>
            <person name="Li G."/>
            <person name="Mu C."/>
            <person name="Tian Q."/>
            <person name="Mei H."/>
            <person name="Zhang T."/>
            <person name="Gao T."/>
            <person name="Zhang H."/>
        </authorList>
    </citation>
    <scope>NUCLEOTIDE SEQUENCE</scope>
    <source>
        <strain evidence="2">K16</strain>
    </source>
</reference>